<keyword evidence="6 9" id="KW-1133">Transmembrane helix</keyword>
<proteinExistence type="inferred from homology"/>
<dbReference type="PANTHER" id="PTHR10590">
    <property type="entry name" value="SODIUM/NUCLEOSIDE COTRANSPORTER"/>
    <property type="match status" value="1"/>
</dbReference>
<dbReference type="Proteomes" id="UP000283509">
    <property type="component" value="Unassembled WGS sequence"/>
</dbReference>
<keyword evidence="7 9" id="KW-0472">Membrane</keyword>
<dbReference type="STRING" id="6689.A0A3R7M8T1"/>
<comment type="subcellular location">
    <subcellularLocation>
        <location evidence="1">Cell membrane</location>
        <topology evidence="1">Multi-pass membrane protein</topology>
    </subcellularLocation>
</comment>
<dbReference type="InterPro" id="IPR036028">
    <property type="entry name" value="SH3-like_dom_sf"/>
</dbReference>
<keyword evidence="13" id="KW-1185">Reference proteome</keyword>
<evidence type="ECO:0000313" key="12">
    <source>
        <dbReference type="EMBL" id="ROT75114.1"/>
    </source>
</evidence>
<dbReference type="Pfam" id="PF01773">
    <property type="entry name" value="Nucleos_tra2_N"/>
    <property type="match status" value="1"/>
</dbReference>
<feature type="transmembrane region" description="Helical" evidence="9">
    <location>
        <begin position="356"/>
        <end position="375"/>
    </location>
</feature>
<dbReference type="GO" id="GO:0005415">
    <property type="term" value="F:nucleoside:sodium symporter activity"/>
    <property type="evidence" value="ECO:0007669"/>
    <property type="project" value="TreeGrafter"/>
</dbReference>
<organism evidence="12 13">
    <name type="scientific">Penaeus vannamei</name>
    <name type="common">Whiteleg shrimp</name>
    <name type="synonym">Litopenaeus vannamei</name>
    <dbReference type="NCBI Taxonomy" id="6689"/>
    <lineage>
        <taxon>Eukaryota</taxon>
        <taxon>Metazoa</taxon>
        <taxon>Ecdysozoa</taxon>
        <taxon>Arthropoda</taxon>
        <taxon>Crustacea</taxon>
        <taxon>Multicrustacea</taxon>
        <taxon>Malacostraca</taxon>
        <taxon>Eumalacostraca</taxon>
        <taxon>Eucarida</taxon>
        <taxon>Decapoda</taxon>
        <taxon>Dendrobranchiata</taxon>
        <taxon>Penaeoidea</taxon>
        <taxon>Penaeidae</taxon>
        <taxon>Penaeus</taxon>
    </lineage>
</organism>
<feature type="transmembrane region" description="Helical" evidence="9">
    <location>
        <begin position="331"/>
        <end position="350"/>
    </location>
</feature>
<evidence type="ECO:0000256" key="4">
    <source>
        <dbReference type="ARBA" id="ARBA00022475"/>
    </source>
</evidence>
<feature type="transmembrane region" description="Helical" evidence="9">
    <location>
        <begin position="519"/>
        <end position="541"/>
    </location>
</feature>
<keyword evidence="4" id="KW-1003">Cell membrane</keyword>
<evidence type="ECO:0000256" key="8">
    <source>
        <dbReference type="PROSITE-ProRule" id="PRU00192"/>
    </source>
</evidence>
<name>A0A3R7M8T1_PENVA</name>
<dbReference type="Pfam" id="PF07662">
    <property type="entry name" value="Nucleos_tra2_C"/>
    <property type="match status" value="1"/>
</dbReference>
<keyword evidence="5 9" id="KW-0812">Transmembrane</keyword>
<dbReference type="Gene3D" id="2.30.30.40">
    <property type="entry name" value="SH3 Domains"/>
    <property type="match status" value="1"/>
</dbReference>
<dbReference type="EMBL" id="QCYY01001811">
    <property type="protein sequence ID" value="ROT75114.1"/>
    <property type="molecule type" value="Genomic_DNA"/>
</dbReference>
<evidence type="ECO:0000256" key="5">
    <source>
        <dbReference type="ARBA" id="ARBA00022692"/>
    </source>
</evidence>
<gene>
    <name evidence="12" type="ORF">C7M84_006400</name>
</gene>
<comment type="similarity">
    <text evidence="2 9">Belongs to the concentrative nucleoside transporter (CNT) (TC 2.A.41) family.</text>
</comment>
<feature type="transmembrane region" description="Helical" evidence="9">
    <location>
        <begin position="285"/>
        <end position="307"/>
    </location>
</feature>
<accession>A0A3R7M8T1</accession>
<reference evidence="12 13" key="2">
    <citation type="submission" date="2019-01" db="EMBL/GenBank/DDBJ databases">
        <title>The decoding of complex shrimp genome reveals the adaptation for benthos swimmer, frequently molting mechanism and breeding impact on genome.</title>
        <authorList>
            <person name="Sun Y."/>
            <person name="Gao Y."/>
            <person name="Yu Y."/>
        </authorList>
    </citation>
    <scope>NUCLEOTIDE SEQUENCE [LARGE SCALE GENOMIC DNA]</scope>
    <source>
        <tissue evidence="12">Muscle</tissue>
    </source>
</reference>
<evidence type="ECO:0000256" key="3">
    <source>
        <dbReference type="ARBA" id="ARBA00022443"/>
    </source>
</evidence>
<dbReference type="SUPFAM" id="SSF50044">
    <property type="entry name" value="SH3-domain"/>
    <property type="match status" value="1"/>
</dbReference>
<dbReference type="NCBIfam" id="TIGR00804">
    <property type="entry name" value="nupC"/>
    <property type="match status" value="1"/>
</dbReference>
<dbReference type="GO" id="GO:0005886">
    <property type="term" value="C:plasma membrane"/>
    <property type="evidence" value="ECO:0007669"/>
    <property type="project" value="UniProtKB-SubCell"/>
</dbReference>
<evidence type="ECO:0000256" key="2">
    <source>
        <dbReference type="ARBA" id="ARBA00009033"/>
    </source>
</evidence>
<dbReference type="SMART" id="SM00326">
    <property type="entry name" value="SH3"/>
    <property type="match status" value="1"/>
</dbReference>
<feature type="transmembrane region" description="Helical" evidence="9">
    <location>
        <begin position="702"/>
        <end position="725"/>
    </location>
</feature>
<evidence type="ECO:0000256" key="1">
    <source>
        <dbReference type="ARBA" id="ARBA00004651"/>
    </source>
</evidence>
<evidence type="ECO:0000256" key="10">
    <source>
        <dbReference type="SAM" id="MobiDB-lite"/>
    </source>
</evidence>
<feature type="region of interest" description="Disordered" evidence="10">
    <location>
        <begin position="181"/>
        <end position="216"/>
    </location>
</feature>
<dbReference type="OrthoDB" id="6075923at2759"/>
<evidence type="ECO:0000313" key="13">
    <source>
        <dbReference type="Proteomes" id="UP000283509"/>
    </source>
</evidence>
<dbReference type="PROSITE" id="PS50002">
    <property type="entry name" value="SH3"/>
    <property type="match status" value="1"/>
</dbReference>
<keyword evidence="9" id="KW-0813">Transport</keyword>
<dbReference type="InterPro" id="IPR011642">
    <property type="entry name" value="Gate_dom"/>
</dbReference>
<dbReference type="InterPro" id="IPR011657">
    <property type="entry name" value="CNT_C_dom"/>
</dbReference>
<feature type="transmembrane region" description="Helical" evidence="9">
    <location>
        <begin position="737"/>
        <end position="760"/>
    </location>
</feature>
<dbReference type="InterPro" id="IPR008276">
    <property type="entry name" value="C_nuclsd_transpt"/>
</dbReference>
<feature type="transmembrane region" description="Helical" evidence="9">
    <location>
        <begin position="612"/>
        <end position="633"/>
    </location>
</feature>
<evidence type="ECO:0000256" key="7">
    <source>
        <dbReference type="ARBA" id="ARBA00023136"/>
    </source>
</evidence>
<evidence type="ECO:0000259" key="11">
    <source>
        <dbReference type="PROSITE" id="PS50002"/>
    </source>
</evidence>
<protein>
    <recommendedName>
        <fullName evidence="9">Sodium/nucleoside cotransporter</fullName>
    </recommendedName>
</protein>
<feature type="transmembrane region" description="Helical" evidence="9">
    <location>
        <begin position="443"/>
        <end position="464"/>
    </location>
</feature>
<keyword evidence="3 8" id="KW-0728">SH3 domain</keyword>
<feature type="domain" description="SH3" evidence="11">
    <location>
        <begin position="29"/>
        <end position="88"/>
    </location>
</feature>
<dbReference type="PANTHER" id="PTHR10590:SF4">
    <property type="entry name" value="SOLUTE CARRIER FAMILY 28 MEMBER 3"/>
    <property type="match status" value="1"/>
</dbReference>
<feature type="transmembrane region" description="Helical" evidence="9">
    <location>
        <begin position="250"/>
        <end position="273"/>
    </location>
</feature>
<evidence type="ECO:0000256" key="6">
    <source>
        <dbReference type="ARBA" id="ARBA00022989"/>
    </source>
</evidence>
<dbReference type="InterPro" id="IPR001452">
    <property type="entry name" value="SH3_domain"/>
</dbReference>
<evidence type="ECO:0000256" key="9">
    <source>
        <dbReference type="RuleBase" id="RU362018"/>
    </source>
</evidence>
<dbReference type="Pfam" id="PF07670">
    <property type="entry name" value="Gate"/>
    <property type="match status" value="1"/>
</dbReference>
<feature type="region of interest" description="Disordered" evidence="10">
    <location>
        <begin position="92"/>
        <end position="163"/>
    </location>
</feature>
<dbReference type="InterPro" id="IPR002668">
    <property type="entry name" value="CNT_N_dom"/>
</dbReference>
<feature type="transmembrane region" description="Helical" evidence="9">
    <location>
        <begin position="387"/>
        <end position="406"/>
    </location>
</feature>
<sequence length="780" mass="85231">MGAPEEAPSELPAEYQRHQRVWLSGLAARSATVVQVTQSRTANNHRELSVVRGEYLEVLDDSKNWWKVVNVLGQVAHVPHTIVKTYAPVRDGDEGQQQHQQHPPEGRGGQALVVSNSKDTSRRPSGPVSGENCPNSNNRMSKEDPKGDGQINPGFQGDSFVPRDTVLPMTDIVDTRVVVGAEDRSSLGDGQTANGGPAGAEEGRPQRQQEEEEEEGDYGILTLLPFYPWLKKRVRAGTEGVNTGLWIKRLVLAVIAALYFCYFVAVLAIHTTAEEGRYWCDGDGLLIIITFLVLVGLFYFQILKPYFGRTIYKKVLKPIGILFEKAWRFRVLRLGVYVGLLLIVFLFLLVDAWHETHRLISLFGLFVLLFLGFIFSKAPRKVRWRHVAWGMGLQFLLGIIILRWPVGKAVFECAGDKVSAFLAFTDKGSGFVFGDLVTKQFVFAFKVLSVILFFSFCIQILYYWGVMQWVVIKLGWVLQVTVGTTACESVNAAANIFLGQTEAPLLIKPYLSLMTESELHAVMTGGFATIAGSVLAAYISFGVDPAHLLSASVMSAPAALAFSKLFYPETKVSRTGVKDIKIEKGEETNWLHAAMIGVTNAIPLVANIAANLIAFYAFIAFCNGVFDWTCTLAGAAEGTCSLESLFGWIFMPLAWVMGVDWAECEKVGELIGIKSIANEFLAYQRLSEMKKNGDLSKRAEIIATYALCGFSNLSSIGINLGGFSAMAPDRKADLAKVVVRAMIAGSAACFLTACVAGTLLSDDAYGGAAAAINGTQAAFT</sequence>
<dbReference type="InterPro" id="IPR018270">
    <property type="entry name" value="C_nuclsd_transpt_met_bac"/>
</dbReference>
<dbReference type="AlphaFoldDB" id="A0A3R7M8T1"/>
<reference evidence="12 13" key="1">
    <citation type="submission" date="2018-04" db="EMBL/GenBank/DDBJ databases">
        <authorList>
            <person name="Zhang X."/>
            <person name="Yuan J."/>
            <person name="Li F."/>
            <person name="Xiang J."/>
        </authorList>
    </citation>
    <scope>NUCLEOTIDE SEQUENCE [LARGE SCALE GENOMIC DNA]</scope>
    <source>
        <tissue evidence="12">Muscle</tissue>
    </source>
</reference>
<comment type="caution">
    <text evidence="12">The sequence shown here is derived from an EMBL/GenBank/DDBJ whole genome shotgun (WGS) entry which is preliminary data.</text>
</comment>